<organism evidence="1 2">
    <name type="scientific">Spodoptera exigua</name>
    <name type="common">Beet armyworm</name>
    <name type="synonym">Noctua fulgens</name>
    <dbReference type="NCBI Taxonomy" id="7107"/>
    <lineage>
        <taxon>Eukaryota</taxon>
        <taxon>Metazoa</taxon>
        <taxon>Ecdysozoa</taxon>
        <taxon>Arthropoda</taxon>
        <taxon>Hexapoda</taxon>
        <taxon>Insecta</taxon>
        <taxon>Pterygota</taxon>
        <taxon>Neoptera</taxon>
        <taxon>Endopterygota</taxon>
        <taxon>Lepidoptera</taxon>
        <taxon>Glossata</taxon>
        <taxon>Ditrysia</taxon>
        <taxon>Noctuoidea</taxon>
        <taxon>Noctuidae</taxon>
        <taxon>Amphipyrinae</taxon>
        <taxon>Spodoptera</taxon>
    </lineage>
</organism>
<evidence type="ECO:0000313" key="1">
    <source>
        <dbReference type="EMBL" id="KAH9635651.1"/>
    </source>
</evidence>
<dbReference type="EMBL" id="JACEFF010000538">
    <property type="protein sequence ID" value="KAH9635651.1"/>
    <property type="molecule type" value="Genomic_DNA"/>
</dbReference>
<reference evidence="1" key="1">
    <citation type="journal article" date="2021" name="G3 (Bethesda)">
        <title>Genome and transcriptome analysis of the beet armyworm Spodoptera exigua reveals targets for pest control. .</title>
        <authorList>
            <person name="Simon S."/>
            <person name="Breeschoten T."/>
            <person name="Jansen H.J."/>
            <person name="Dirks R.P."/>
            <person name="Schranz M.E."/>
            <person name="Ros V.I.D."/>
        </authorList>
    </citation>
    <scope>NUCLEOTIDE SEQUENCE</scope>
    <source>
        <strain evidence="1">TB_SE_WUR_2020</strain>
    </source>
</reference>
<name>A0A922MFB5_SPOEX</name>
<accession>A0A922MFB5</accession>
<proteinExistence type="predicted"/>
<comment type="caution">
    <text evidence="1">The sequence shown here is derived from an EMBL/GenBank/DDBJ whole genome shotgun (WGS) entry which is preliminary data.</text>
</comment>
<gene>
    <name evidence="1" type="ORF">HF086_001442</name>
</gene>
<protein>
    <submittedName>
        <fullName evidence="1">Uncharacterized protein</fullName>
    </submittedName>
</protein>
<dbReference type="Proteomes" id="UP000814243">
    <property type="component" value="Unassembled WGS sequence"/>
</dbReference>
<dbReference type="AlphaFoldDB" id="A0A922MFB5"/>
<evidence type="ECO:0000313" key="2">
    <source>
        <dbReference type="Proteomes" id="UP000814243"/>
    </source>
</evidence>
<sequence length="197" mass="22052">MYRTARSRSRFTVDGHTTYFVESPETAHNSCYHELPTLEDSTTSIMGSEPNIYNMKLKQDDNIETQGLKSHNSDSEILRLNDEQSQSKVLFTLGGESTIDLNGKLVRMSTNNQDEMDESVKKICSEISDFCSIEKVHEGLDIAKHLGDDDINIAEYLESKASVDDVDPNCADVIVIPSAEAILDTGQEVKEIEEEEK</sequence>